<comment type="subcellular location">
    <subcellularLocation>
        <location evidence="1">Cell inner membrane</location>
        <topology evidence="1">Single-pass membrane protein</topology>
        <orientation evidence="1">Periplasmic side</orientation>
    </subcellularLocation>
</comment>
<keyword evidence="11" id="KW-0732">Signal</keyword>
<evidence type="ECO:0000256" key="11">
    <source>
        <dbReference type="SAM" id="SignalP"/>
    </source>
</evidence>
<dbReference type="NCBIfam" id="TIGR01352">
    <property type="entry name" value="tonB_Cterm"/>
    <property type="match status" value="1"/>
</dbReference>
<dbReference type="PANTHER" id="PTHR33446">
    <property type="entry name" value="PROTEIN TONB-RELATED"/>
    <property type="match status" value="1"/>
</dbReference>
<keyword evidence="8" id="KW-1133">Transmembrane helix</keyword>
<dbReference type="RefSeq" id="WP_229408705.1">
    <property type="nucleotide sequence ID" value="NZ_FOLD01000006.1"/>
</dbReference>
<keyword evidence="3" id="KW-0813">Transport</keyword>
<keyword evidence="7" id="KW-0653">Protein transport</keyword>
<evidence type="ECO:0000256" key="8">
    <source>
        <dbReference type="ARBA" id="ARBA00022989"/>
    </source>
</evidence>
<organism evidence="13 14">
    <name type="scientific">Massilia yuzhufengensis</name>
    <dbReference type="NCBI Taxonomy" id="1164594"/>
    <lineage>
        <taxon>Bacteria</taxon>
        <taxon>Pseudomonadati</taxon>
        <taxon>Pseudomonadota</taxon>
        <taxon>Betaproteobacteria</taxon>
        <taxon>Burkholderiales</taxon>
        <taxon>Oxalobacteraceae</taxon>
        <taxon>Telluria group</taxon>
        <taxon>Massilia</taxon>
    </lineage>
</organism>
<dbReference type="PROSITE" id="PS51257">
    <property type="entry name" value="PROKAR_LIPOPROTEIN"/>
    <property type="match status" value="1"/>
</dbReference>
<dbReference type="GO" id="GO:0005886">
    <property type="term" value="C:plasma membrane"/>
    <property type="evidence" value="ECO:0007669"/>
    <property type="project" value="UniProtKB-SubCell"/>
</dbReference>
<feature type="domain" description="TonB C-terminal" evidence="12">
    <location>
        <begin position="45"/>
        <end position="133"/>
    </location>
</feature>
<dbReference type="InterPro" id="IPR037682">
    <property type="entry name" value="TonB_C"/>
</dbReference>
<protein>
    <submittedName>
        <fullName evidence="13">Protein TonB</fullName>
    </submittedName>
</protein>
<feature type="region of interest" description="Disordered" evidence="10">
    <location>
        <begin position="41"/>
        <end position="71"/>
    </location>
</feature>
<evidence type="ECO:0000256" key="4">
    <source>
        <dbReference type="ARBA" id="ARBA00022475"/>
    </source>
</evidence>
<evidence type="ECO:0000256" key="5">
    <source>
        <dbReference type="ARBA" id="ARBA00022519"/>
    </source>
</evidence>
<dbReference type="AlphaFoldDB" id="A0A1I1JGQ7"/>
<keyword evidence="6" id="KW-0812">Transmembrane</keyword>
<keyword evidence="14" id="KW-1185">Reference proteome</keyword>
<dbReference type="Pfam" id="PF03544">
    <property type="entry name" value="TonB_C"/>
    <property type="match status" value="1"/>
</dbReference>
<feature type="signal peptide" evidence="11">
    <location>
        <begin position="1"/>
        <end position="37"/>
    </location>
</feature>
<evidence type="ECO:0000313" key="14">
    <source>
        <dbReference type="Proteomes" id="UP000198639"/>
    </source>
</evidence>
<dbReference type="PROSITE" id="PS52015">
    <property type="entry name" value="TONB_CTD"/>
    <property type="match status" value="1"/>
</dbReference>
<evidence type="ECO:0000313" key="13">
    <source>
        <dbReference type="EMBL" id="SFC47341.1"/>
    </source>
</evidence>
<reference evidence="14" key="1">
    <citation type="submission" date="2016-10" db="EMBL/GenBank/DDBJ databases">
        <authorList>
            <person name="Varghese N."/>
            <person name="Submissions S."/>
        </authorList>
    </citation>
    <scope>NUCLEOTIDE SEQUENCE [LARGE SCALE GENOMIC DNA]</scope>
    <source>
        <strain evidence="14">CGMCC 1.12041</strain>
    </source>
</reference>
<name>A0A1I1JGQ7_9BURK</name>
<evidence type="ECO:0000259" key="12">
    <source>
        <dbReference type="PROSITE" id="PS52015"/>
    </source>
</evidence>
<comment type="similarity">
    <text evidence="2">Belongs to the TonB family.</text>
</comment>
<keyword evidence="9" id="KW-0472">Membrane</keyword>
<evidence type="ECO:0000256" key="3">
    <source>
        <dbReference type="ARBA" id="ARBA00022448"/>
    </source>
</evidence>
<dbReference type="InterPro" id="IPR051045">
    <property type="entry name" value="TonB-dependent_transducer"/>
</dbReference>
<evidence type="ECO:0000256" key="2">
    <source>
        <dbReference type="ARBA" id="ARBA00006555"/>
    </source>
</evidence>
<evidence type="ECO:0000256" key="1">
    <source>
        <dbReference type="ARBA" id="ARBA00004383"/>
    </source>
</evidence>
<evidence type="ECO:0000256" key="9">
    <source>
        <dbReference type="ARBA" id="ARBA00023136"/>
    </source>
</evidence>
<dbReference type="Proteomes" id="UP000198639">
    <property type="component" value="Unassembled WGS sequence"/>
</dbReference>
<feature type="chain" id="PRO_5011440974" evidence="11">
    <location>
        <begin position="38"/>
        <end position="133"/>
    </location>
</feature>
<dbReference type="GO" id="GO:0055085">
    <property type="term" value="P:transmembrane transport"/>
    <property type="evidence" value="ECO:0007669"/>
    <property type="project" value="InterPro"/>
</dbReference>
<evidence type="ECO:0000256" key="6">
    <source>
        <dbReference type="ARBA" id="ARBA00022692"/>
    </source>
</evidence>
<sequence>MSRTPSTFDAVPSSPFWKPFIAALGLAAMGASACLHAAPATPAADARQGVDTSTCARPERPADEMGQKHNGTSTWQFLVGADGKVIDAKLQKSSGYRPLDEAARAALVKCRFKPAMLDGQAAQAWTAVQYVWN</sequence>
<gene>
    <name evidence="13" type="ORF">SAMN05216204_106178</name>
</gene>
<dbReference type="Gene3D" id="3.30.1150.10">
    <property type="match status" value="1"/>
</dbReference>
<dbReference type="EMBL" id="FOLD01000006">
    <property type="protein sequence ID" value="SFC47341.1"/>
    <property type="molecule type" value="Genomic_DNA"/>
</dbReference>
<accession>A0A1I1JGQ7</accession>
<feature type="compositionally biased region" description="Basic and acidic residues" evidence="10">
    <location>
        <begin position="57"/>
        <end position="67"/>
    </location>
</feature>
<keyword evidence="5" id="KW-0997">Cell inner membrane</keyword>
<keyword evidence="4" id="KW-1003">Cell membrane</keyword>
<dbReference type="SUPFAM" id="SSF74653">
    <property type="entry name" value="TolA/TonB C-terminal domain"/>
    <property type="match status" value="1"/>
</dbReference>
<dbReference type="InterPro" id="IPR006260">
    <property type="entry name" value="TonB/TolA_C"/>
</dbReference>
<dbReference type="STRING" id="1164594.SAMN05216204_106178"/>
<proteinExistence type="inferred from homology"/>
<evidence type="ECO:0000256" key="7">
    <source>
        <dbReference type="ARBA" id="ARBA00022927"/>
    </source>
</evidence>
<evidence type="ECO:0000256" key="10">
    <source>
        <dbReference type="SAM" id="MobiDB-lite"/>
    </source>
</evidence>
<dbReference type="GO" id="GO:0015031">
    <property type="term" value="P:protein transport"/>
    <property type="evidence" value="ECO:0007669"/>
    <property type="project" value="UniProtKB-KW"/>
</dbReference>
<dbReference type="PANTHER" id="PTHR33446:SF2">
    <property type="entry name" value="PROTEIN TONB"/>
    <property type="match status" value="1"/>
</dbReference>